<evidence type="ECO:0000256" key="1">
    <source>
        <dbReference type="SAM" id="Coils"/>
    </source>
</evidence>
<dbReference type="EMBL" id="JBHTCO010000004">
    <property type="protein sequence ID" value="MFC7391997.1"/>
    <property type="molecule type" value="Genomic_DNA"/>
</dbReference>
<accession>A0ABW2PRG8</accession>
<comment type="caution">
    <text evidence="2">The sequence shown here is derived from an EMBL/GenBank/DDBJ whole genome shotgun (WGS) entry which is preliminary data.</text>
</comment>
<evidence type="ECO:0000313" key="3">
    <source>
        <dbReference type="Proteomes" id="UP001596505"/>
    </source>
</evidence>
<keyword evidence="3" id="KW-1185">Reference proteome</keyword>
<reference evidence="3" key="1">
    <citation type="journal article" date="2019" name="Int. J. Syst. Evol. Microbiol.">
        <title>The Global Catalogue of Microorganisms (GCM) 10K type strain sequencing project: providing services to taxonomists for standard genome sequencing and annotation.</title>
        <authorList>
            <consortium name="The Broad Institute Genomics Platform"/>
            <consortium name="The Broad Institute Genome Sequencing Center for Infectious Disease"/>
            <person name="Wu L."/>
            <person name="Ma J."/>
        </authorList>
    </citation>
    <scope>NUCLEOTIDE SEQUENCE [LARGE SCALE GENOMIC DNA]</scope>
    <source>
        <strain evidence="3">CGMCC 1.16305</strain>
    </source>
</reference>
<feature type="coiled-coil region" evidence="1">
    <location>
        <begin position="12"/>
        <end position="39"/>
    </location>
</feature>
<organism evidence="2 3">
    <name type="scientific">Scopulibacillus cellulosilyticus</name>
    <dbReference type="NCBI Taxonomy" id="2665665"/>
    <lineage>
        <taxon>Bacteria</taxon>
        <taxon>Bacillati</taxon>
        <taxon>Bacillota</taxon>
        <taxon>Bacilli</taxon>
        <taxon>Bacillales</taxon>
        <taxon>Sporolactobacillaceae</taxon>
        <taxon>Scopulibacillus</taxon>
    </lineage>
</organism>
<protein>
    <submittedName>
        <fullName evidence="2">Uncharacterized protein</fullName>
    </submittedName>
</protein>
<name>A0ABW2PRG8_9BACL</name>
<gene>
    <name evidence="2" type="ORF">ACFQRG_03300</name>
</gene>
<evidence type="ECO:0000313" key="2">
    <source>
        <dbReference type="EMBL" id="MFC7391997.1"/>
    </source>
</evidence>
<dbReference type="Proteomes" id="UP001596505">
    <property type="component" value="Unassembled WGS sequence"/>
</dbReference>
<proteinExistence type="predicted"/>
<sequence length="76" mass="9032">MTHKIDVEHISKEILERINKTYEEEFNHAFEEMKNARKAGQSGHATLHFEQIEAVRRHCERFTVELISRVIQEIAK</sequence>
<dbReference type="RefSeq" id="WP_380963570.1">
    <property type="nucleotide sequence ID" value="NZ_JBHTCO010000004.1"/>
</dbReference>
<keyword evidence="1" id="KW-0175">Coiled coil</keyword>